<name>A0A3N4JH94_9PEZI</name>
<dbReference type="EMBL" id="ML120403">
    <property type="protein sequence ID" value="RPA97593.1"/>
    <property type="molecule type" value="Genomic_DNA"/>
</dbReference>
<gene>
    <name evidence="1" type="ORF">L873DRAFT_1809657</name>
</gene>
<evidence type="ECO:0000313" key="1">
    <source>
        <dbReference type="EMBL" id="RPA97593.1"/>
    </source>
</evidence>
<dbReference type="Proteomes" id="UP000276215">
    <property type="component" value="Unassembled WGS sequence"/>
</dbReference>
<dbReference type="AlphaFoldDB" id="A0A3N4JH94"/>
<reference evidence="1 2" key="1">
    <citation type="journal article" date="2018" name="Nat. Ecol. Evol.">
        <title>Pezizomycetes genomes reveal the molecular basis of ectomycorrhizal truffle lifestyle.</title>
        <authorList>
            <person name="Murat C."/>
            <person name="Payen T."/>
            <person name="Noel B."/>
            <person name="Kuo A."/>
            <person name="Morin E."/>
            <person name="Chen J."/>
            <person name="Kohler A."/>
            <person name="Krizsan K."/>
            <person name="Balestrini R."/>
            <person name="Da Silva C."/>
            <person name="Montanini B."/>
            <person name="Hainaut M."/>
            <person name="Levati E."/>
            <person name="Barry K.W."/>
            <person name="Belfiori B."/>
            <person name="Cichocki N."/>
            <person name="Clum A."/>
            <person name="Dockter R.B."/>
            <person name="Fauchery L."/>
            <person name="Guy J."/>
            <person name="Iotti M."/>
            <person name="Le Tacon F."/>
            <person name="Lindquist E.A."/>
            <person name="Lipzen A."/>
            <person name="Malagnac F."/>
            <person name="Mello A."/>
            <person name="Molinier V."/>
            <person name="Miyauchi S."/>
            <person name="Poulain J."/>
            <person name="Riccioni C."/>
            <person name="Rubini A."/>
            <person name="Sitrit Y."/>
            <person name="Splivallo R."/>
            <person name="Traeger S."/>
            <person name="Wang M."/>
            <person name="Zifcakova L."/>
            <person name="Wipf D."/>
            <person name="Zambonelli A."/>
            <person name="Paolocci F."/>
            <person name="Nowrousian M."/>
            <person name="Ottonello S."/>
            <person name="Baldrian P."/>
            <person name="Spatafora J.W."/>
            <person name="Henrissat B."/>
            <person name="Nagy L.G."/>
            <person name="Aury J.M."/>
            <person name="Wincker P."/>
            <person name="Grigoriev I.V."/>
            <person name="Bonfante P."/>
            <person name="Martin F.M."/>
        </authorList>
    </citation>
    <scope>NUCLEOTIDE SEQUENCE [LARGE SCALE GENOMIC DNA]</scope>
    <source>
        <strain evidence="1 2">120613-1</strain>
    </source>
</reference>
<organism evidence="1 2">
    <name type="scientific">Choiromyces venosus 120613-1</name>
    <dbReference type="NCBI Taxonomy" id="1336337"/>
    <lineage>
        <taxon>Eukaryota</taxon>
        <taxon>Fungi</taxon>
        <taxon>Dikarya</taxon>
        <taxon>Ascomycota</taxon>
        <taxon>Pezizomycotina</taxon>
        <taxon>Pezizomycetes</taxon>
        <taxon>Pezizales</taxon>
        <taxon>Tuberaceae</taxon>
        <taxon>Choiromyces</taxon>
    </lineage>
</organism>
<accession>A0A3N4JH94</accession>
<proteinExistence type="predicted"/>
<evidence type="ECO:0000313" key="2">
    <source>
        <dbReference type="Proteomes" id="UP000276215"/>
    </source>
</evidence>
<sequence length="52" mass="6081">MEHHLITFPEITHEVHVDISQAMAYCMIHKHHNLFCYKLLSKPPLSPEGKLD</sequence>
<protein>
    <submittedName>
        <fullName evidence="1">Uncharacterized protein</fullName>
    </submittedName>
</protein>
<keyword evidence="2" id="KW-1185">Reference proteome</keyword>